<sequence length="490" mass="54557">MDDFPNFGVVFFDNPESPEQGFASEAGGPVFRIVSIGDLKSDVIWVTNLEYEQMSRYNLWRNPKLKRCSFFRENLYRIAKELGLSVSSSGSMHVRVLSELVDRVMRISNKHYKIDLIGGNFKDTISQALMTPLVEADAGGSGNLLVDDCLSEAFNTYQVCYGHYPSDHVTVNLKFSKVFYANEVMSMPVPFGGWTSIKDVPTGWHARNKVGGSKAFNYLQEMSKQQPLLCNIAVKNIDKEFAELLDVANGSSRRNWVTGQEAILLAFYGDIYIKEIFAAESYQLLVERIDLALPSEGVIGELSMSMGILAENHWVSLASERKAVIHGVERKIKPARAVWLRSWDRLMCWKAAKALKSAGYLVRGYGVGGVDVSVLPARLGTLMEFCAGMGLSSPLWVISAYEQHLATLEGEGGSGGGRVKDLDTDRLIPMIDFINGHSCFFSKDASSRCSLESQVRLSGLEMVVQFDRVIELPVEMRRSKISSLFAETKK</sequence>
<protein>
    <submittedName>
        <fullName evidence="1">Uncharacterized protein</fullName>
    </submittedName>
</protein>
<evidence type="ECO:0000313" key="2">
    <source>
        <dbReference type="Proteomes" id="UP001218423"/>
    </source>
</evidence>
<gene>
    <name evidence="1" type="ORF">P5S46_21070</name>
</gene>
<dbReference type="EMBL" id="CP120943">
    <property type="protein sequence ID" value="WFG00256.1"/>
    <property type="molecule type" value="Genomic_DNA"/>
</dbReference>
<evidence type="ECO:0000313" key="1">
    <source>
        <dbReference type="EMBL" id="WFG00256.1"/>
    </source>
</evidence>
<keyword evidence="1" id="KW-0614">Plasmid</keyword>
<reference evidence="1" key="1">
    <citation type="submission" date="2023-03" db="EMBL/GenBank/DDBJ databases">
        <title>Aeromonas caviae strain AC1520.</title>
        <authorList>
            <person name="Xie T."/>
            <person name="Zhang Q."/>
            <person name="Deng J."/>
            <person name="Li X."/>
        </authorList>
    </citation>
    <scope>NUCLEOTIDE SEQUENCE</scope>
    <source>
        <strain evidence="1">AC1520</strain>
        <plasmid evidence="1">pAC1520</plasmid>
    </source>
</reference>
<geneLocation type="plasmid" evidence="1 2">
    <name>pAC1520</name>
</geneLocation>
<accession>A0AAJ5ZBG6</accession>
<dbReference type="RefSeq" id="WP_277857203.1">
    <property type="nucleotide sequence ID" value="NZ_CP120943.1"/>
</dbReference>
<dbReference type="Proteomes" id="UP001218423">
    <property type="component" value="Plasmid pAC1520"/>
</dbReference>
<proteinExistence type="predicted"/>
<organism evidence="1 2">
    <name type="scientific">Aeromonas caviae</name>
    <name type="common">Aeromonas punctata</name>
    <dbReference type="NCBI Taxonomy" id="648"/>
    <lineage>
        <taxon>Bacteria</taxon>
        <taxon>Pseudomonadati</taxon>
        <taxon>Pseudomonadota</taxon>
        <taxon>Gammaproteobacteria</taxon>
        <taxon>Aeromonadales</taxon>
        <taxon>Aeromonadaceae</taxon>
        <taxon>Aeromonas</taxon>
    </lineage>
</organism>
<name>A0AAJ5ZBG6_AERCA</name>
<dbReference type="AlphaFoldDB" id="A0AAJ5ZBG6"/>